<dbReference type="OrthoDB" id="2959414at2"/>
<reference evidence="2 3" key="1">
    <citation type="submission" date="2019-04" db="EMBL/GenBank/DDBJ databases">
        <title>Streptomyces oryziradicis sp. nov., a novel actinomycete isolated from rhizosphere soil of rice (Oryza sativa L.).</title>
        <authorList>
            <person name="Li C."/>
        </authorList>
    </citation>
    <scope>NUCLEOTIDE SEQUENCE [LARGE SCALE GENOMIC DNA]</scope>
    <source>
        <strain evidence="2 3">NEAU-C40</strain>
    </source>
</reference>
<dbReference type="SUPFAM" id="SSF47413">
    <property type="entry name" value="lambda repressor-like DNA-binding domains"/>
    <property type="match status" value="1"/>
</dbReference>
<dbReference type="InterPro" id="IPR041413">
    <property type="entry name" value="MLTR_LBD"/>
</dbReference>
<sequence>MSDVGPLLKHWRSARRLSQLALAAEAAVSIRHLCFLETGRANPSRAMVLKLAEVLDVPLRERNTLLLKAGFAPEYPESELDAPSLAAVRDALDTILTQQEPFPALVMDRSWDIRHTNAAARRFFAFLQDGQAKTAPGPANVLRRMFHPDGVRQHVTNWPEVAEALVRRARREAIGGVTDERAQRILEEVLDYPGVPASLRSLDAATPVLPIVPIRYVHGGRRFDFFSTVTTLGTPQDVTLQELRIECFFPMNDETRSHARQLAEAAQL</sequence>
<dbReference type="PANTHER" id="PTHR35010">
    <property type="entry name" value="BLL4672 PROTEIN-RELATED"/>
    <property type="match status" value="1"/>
</dbReference>
<keyword evidence="3" id="KW-1185">Reference proteome</keyword>
<dbReference type="GO" id="GO:0003677">
    <property type="term" value="F:DNA binding"/>
    <property type="evidence" value="ECO:0007669"/>
    <property type="project" value="InterPro"/>
</dbReference>
<dbReference type="Pfam" id="PF17765">
    <property type="entry name" value="MLTR_LBD"/>
    <property type="match status" value="1"/>
</dbReference>
<dbReference type="Proteomes" id="UP000305778">
    <property type="component" value="Unassembled WGS sequence"/>
</dbReference>
<dbReference type="Gene3D" id="1.10.260.40">
    <property type="entry name" value="lambda repressor-like DNA-binding domains"/>
    <property type="match status" value="1"/>
</dbReference>
<dbReference type="EMBL" id="SUMC01000188">
    <property type="protein sequence ID" value="TJZ95206.1"/>
    <property type="molecule type" value="Genomic_DNA"/>
</dbReference>
<dbReference type="Pfam" id="PF13560">
    <property type="entry name" value="HTH_31"/>
    <property type="match status" value="1"/>
</dbReference>
<dbReference type="SMART" id="SM00530">
    <property type="entry name" value="HTH_XRE"/>
    <property type="match status" value="1"/>
</dbReference>
<organism evidence="2 3">
    <name type="scientific">Actinacidiphila oryziradicis</name>
    <dbReference type="NCBI Taxonomy" id="2571141"/>
    <lineage>
        <taxon>Bacteria</taxon>
        <taxon>Bacillati</taxon>
        <taxon>Actinomycetota</taxon>
        <taxon>Actinomycetes</taxon>
        <taxon>Kitasatosporales</taxon>
        <taxon>Streptomycetaceae</taxon>
        <taxon>Actinacidiphila</taxon>
    </lineage>
</organism>
<dbReference type="InterPro" id="IPR010982">
    <property type="entry name" value="Lambda_DNA-bd_dom_sf"/>
</dbReference>
<comment type="caution">
    <text evidence="2">The sequence shown here is derived from an EMBL/GenBank/DDBJ whole genome shotgun (WGS) entry which is preliminary data.</text>
</comment>
<protein>
    <submittedName>
        <fullName evidence="2">Helix-turn-helix domain-containing protein</fullName>
    </submittedName>
</protein>
<dbReference type="RefSeq" id="WP_136731009.1">
    <property type="nucleotide sequence ID" value="NZ_SUMC01000188.1"/>
</dbReference>
<dbReference type="AlphaFoldDB" id="A0A4U0RJ43"/>
<name>A0A4U0RJ43_9ACTN</name>
<proteinExistence type="predicted"/>
<evidence type="ECO:0000313" key="3">
    <source>
        <dbReference type="Proteomes" id="UP000305778"/>
    </source>
</evidence>
<dbReference type="InterPro" id="IPR001387">
    <property type="entry name" value="Cro/C1-type_HTH"/>
</dbReference>
<gene>
    <name evidence="2" type="ORF">FCI23_52435</name>
</gene>
<feature type="domain" description="HTH cro/C1-type" evidence="1">
    <location>
        <begin position="8"/>
        <end position="62"/>
    </location>
</feature>
<dbReference type="CDD" id="cd00093">
    <property type="entry name" value="HTH_XRE"/>
    <property type="match status" value="1"/>
</dbReference>
<dbReference type="Gene3D" id="3.30.450.180">
    <property type="match status" value="1"/>
</dbReference>
<accession>A0A4U0RJ43</accession>
<evidence type="ECO:0000313" key="2">
    <source>
        <dbReference type="EMBL" id="TJZ95206.1"/>
    </source>
</evidence>
<dbReference type="PANTHER" id="PTHR35010:SF4">
    <property type="entry name" value="BLL5781 PROTEIN"/>
    <property type="match status" value="1"/>
</dbReference>
<evidence type="ECO:0000259" key="1">
    <source>
        <dbReference type="PROSITE" id="PS50943"/>
    </source>
</evidence>
<dbReference type="PROSITE" id="PS50943">
    <property type="entry name" value="HTH_CROC1"/>
    <property type="match status" value="1"/>
</dbReference>